<protein>
    <recommendedName>
        <fullName evidence="3">Gag protein</fullName>
    </recommendedName>
</protein>
<evidence type="ECO:0000313" key="2">
    <source>
        <dbReference type="Proteomes" id="UP001516400"/>
    </source>
</evidence>
<proteinExistence type="predicted"/>
<sequence>MAERMLIKYDGDENKLHEFIDNCSMALSLLNNSNKKLLFPMIKSKICDRARLLMTNREFSDWDSLKRYLLDGYTDRRTKDQWQLELHSCKQGVHETVSSFANRVENCYIKLLDTLDDSRDRQEKNSHRNSARAGAKCFLIITREISKLKFFRRCDTIRS</sequence>
<gene>
    <name evidence="1" type="ORF">HHI36_005757</name>
</gene>
<evidence type="ECO:0000313" key="1">
    <source>
        <dbReference type="EMBL" id="KAL3282582.1"/>
    </source>
</evidence>
<dbReference type="Proteomes" id="UP001516400">
    <property type="component" value="Unassembled WGS sequence"/>
</dbReference>
<dbReference type="AlphaFoldDB" id="A0ABD2NVZ5"/>
<accession>A0ABD2NVZ5</accession>
<keyword evidence="2" id="KW-1185">Reference proteome</keyword>
<reference evidence="1 2" key="1">
    <citation type="journal article" date="2021" name="BMC Biol.">
        <title>Horizontally acquired antibacterial genes associated with adaptive radiation of ladybird beetles.</title>
        <authorList>
            <person name="Li H.S."/>
            <person name="Tang X.F."/>
            <person name="Huang Y.H."/>
            <person name="Xu Z.Y."/>
            <person name="Chen M.L."/>
            <person name="Du X.Y."/>
            <person name="Qiu B.Y."/>
            <person name="Chen P.T."/>
            <person name="Zhang W."/>
            <person name="Slipinski A."/>
            <person name="Escalona H.E."/>
            <person name="Waterhouse R.M."/>
            <person name="Zwick A."/>
            <person name="Pang H."/>
        </authorList>
    </citation>
    <scope>NUCLEOTIDE SEQUENCE [LARGE SCALE GENOMIC DNA]</scope>
    <source>
        <strain evidence="1">SYSU2018</strain>
    </source>
</reference>
<dbReference type="EMBL" id="JABFTP020000144">
    <property type="protein sequence ID" value="KAL3282582.1"/>
    <property type="molecule type" value="Genomic_DNA"/>
</dbReference>
<comment type="caution">
    <text evidence="1">The sequence shown here is derived from an EMBL/GenBank/DDBJ whole genome shotgun (WGS) entry which is preliminary data.</text>
</comment>
<organism evidence="1 2">
    <name type="scientific">Cryptolaemus montrouzieri</name>
    <dbReference type="NCBI Taxonomy" id="559131"/>
    <lineage>
        <taxon>Eukaryota</taxon>
        <taxon>Metazoa</taxon>
        <taxon>Ecdysozoa</taxon>
        <taxon>Arthropoda</taxon>
        <taxon>Hexapoda</taxon>
        <taxon>Insecta</taxon>
        <taxon>Pterygota</taxon>
        <taxon>Neoptera</taxon>
        <taxon>Endopterygota</taxon>
        <taxon>Coleoptera</taxon>
        <taxon>Polyphaga</taxon>
        <taxon>Cucujiformia</taxon>
        <taxon>Coccinelloidea</taxon>
        <taxon>Coccinellidae</taxon>
        <taxon>Scymninae</taxon>
        <taxon>Scymnini</taxon>
        <taxon>Cryptolaemus</taxon>
    </lineage>
</organism>
<evidence type="ECO:0008006" key="3">
    <source>
        <dbReference type="Google" id="ProtNLM"/>
    </source>
</evidence>
<name>A0ABD2NVZ5_9CUCU</name>